<gene>
    <name evidence="1" type="ORF">PHMEG_00011241</name>
</gene>
<proteinExistence type="predicted"/>
<dbReference type="OrthoDB" id="161349at2759"/>
<comment type="caution">
    <text evidence="1">The sequence shown here is derived from an EMBL/GenBank/DDBJ whole genome shotgun (WGS) entry which is preliminary data.</text>
</comment>
<dbReference type="AlphaFoldDB" id="A0A225WC15"/>
<evidence type="ECO:0000313" key="1">
    <source>
        <dbReference type="EMBL" id="OWZ15165.1"/>
    </source>
</evidence>
<dbReference type="EMBL" id="NBNE01001180">
    <property type="protein sequence ID" value="OWZ15165.1"/>
    <property type="molecule type" value="Genomic_DNA"/>
</dbReference>
<accession>A0A225WC15</accession>
<reference evidence="2" key="1">
    <citation type="submission" date="2017-03" db="EMBL/GenBank/DDBJ databases">
        <title>Phytopthora megakarya and P. palmivora, two closely related causual agents of cacao black pod achieved similar genome size and gene model numbers by different mechanisms.</title>
        <authorList>
            <person name="Ali S."/>
            <person name="Shao J."/>
            <person name="Larry D.J."/>
            <person name="Kronmiller B."/>
            <person name="Shen D."/>
            <person name="Strem M.D."/>
            <person name="Melnick R.L."/>
            <person name="Guiltinan M.J."/>
            <person name="Tyler B.M."/>
            <person name="Meinhardt L.W."/>
            <person name="Bailey B.A."/>
        </authorList>
    </citation>
    <scope>NUCLEOTIDE SEQUENCE [LARGE SCALE GENOMIC DNA]</scope>
    <source>
        <strain evidence="2">zdho120</strain>
    </source>
</reference>
<keyword evidence="2" id="KW-1185">Reference proteome</keyword>
<name>A0A225WC15_9STRA</name>
<organism evidence="1 2">
    <name type="scientific">Phytophthora megakarya</name>
    <dbReference type="NCBI Taxonomy" id="4795"/>
    <lineage>
        <taxon>Eukaryota</taxon>
        <taxon>Sar</taxon>
        <taxon>Stramenopiles</taxon>
        <taxon>Oomycota</taxon>
        <taxon>Peronosporomycetes</taxon>
        <taxon>Peronosporales</taxon>
        <taxon>Peronosporaceae</taxon>
        <taxon>Phytophthora</taxon>
    </lineage>
</organism>
<protein>
    <submittedName>
        <fullName evidence="1">Uncharacterized protein</fullName>
    </submittedName>
</protein>
<dbReference type="Proteomes" id="UP000198211">
    <property type="component" value="Unassembled WGS sequence"/>
</dbReference>
<sequence>MDPFLQLDAGEVVYDDLGEPVDLETQIQHHIAESTQAEALFSEQLYRPVGENEAEYGTGHSTAESDELERQRYLQCVLSIEKGIQATGNEMQRQIDTMKRILELKDPMEQLSEYLALKQAARRKEDVGIVEDLVHWAKRMTNEQDSEVATLGTFFLCDRQRHRARGMAAMLPVVAAVMETISIGDI</sequence>
<evidence type="ECO:0000313" key="2">
    <source>
        <dbReference type="Proteomes" id="UP000198211"/>
    </source>
</evidence>